<sequence>MSSGPTIPQVRVTVYVLPTIAIVVTLFRLYIRYTRGKLWWDDAWALVSAMLSVIFSVAVVLHVKDPTSLAQNVKIGVYYMCAQFFYAVNWTARVSILFTIIRLSVGNMRRILTFISFLFLIAWLILFAQVWWVCEKEPGWKNATIPQCMLGENVAIAQITVDVISDAILIVAPIRLLWRVHLESSTKIRLMAVFGTTLITTAVSLYHAYVVFRIGGLPEARAATIQTSVSLLVANLSVVIAFIFRLKSDSETENTAPLSITTFGKRGGRPKEPNLFSTIGLGTQDFGVLESTQSNVGVQVSQSTRVDLPGASDTTIIGKFGQTSDDVYQLKTFGSSTASIPEEK</sequence>
<keyword evidence="2 6" id="KW-0812">Transmembrane</keyword>
<dbReference type="InterPro" id="IPR049326">
    <property type="entry name" value="Rhodopsin_dom_fungi"/>
</dbReference>
<dbReference type="GO" id="GO:0016020">
    <property type="term" value="C:membrane"/>
    <property type="evidence" value="ECO:0007669"/>
    <property type="project" value="UniProtKB-SubCell"/>
</dbReference>
<dbReference type="PANTHER" id="PTHR33048">
    <property type="entry name" value="PTH11-LIKE INTEGRAL MEMBRANE PROTEIN (AFU_ORTHOLOGUE AFUA_5G11245)"/>
    <property type="match status" value="1"/>
</dbReference>
<organism evidence="8 9">
    <name type="scientific">Guyanagaster necrorhizus</name>
    <dbReference type="NCBI Taxonomy" id="856835"/>
    <lineage>
        <taxon>Eukaryota</taxon>
        <taxon>Fungi</taxon>
        <taxon>Dikarya</taxon>
        <taxon>Basidiomycota</taxon>
        <taxon>Agaricomycotina</taxon>
        <taxon>Agaricomycetes</taxon>
        <taxon>Agaricomycetidae</taxon>
        <taxon>Agaricales</taxon>
        <taxon>Marasmiineae</taxon>
        <taxon>Physalacriaceae</taxon>
        <taxon>Guyanagaster</taxon>
    </lineage>
</organism>
<feature type="transmembrane region" description="Helical" evidence="6">
    <location>
        <begin position="153"/>
        <end position="178"/>
    </location>
</feature>
<feature type="domain" description="Rhodopsin" evidence="7">
    <location>
        <begin position="27"/>
        <end position="223"/>
    </location>
</feature>
<keyword evidence="9" id="KW-1185">Reference proteome</keyword>
<dbReference type="OrthoDB" id="444631at2759"/>
<dbReference type="Proteomes" id="UP000812287">
    <property type="component" value="Unassembled WGS sequence"/>
</dbReference>
<dbReference type="PANTHER" id="PTHR33048:SF47">
    <property type="entry name" value="INTEGRAL MEMBRANE PROTEIN-RELATED"/>
    <property type="match status" value="1"/>
</dbReference>
<reference evidence="8" key="1">
    <citation type="submission" date="2020-11" db="EMBL/GenBank/DDBJ databases">
        <title>Adaptations for nitrogen fixation in a non-lichenized fungal sporocarp promotes dispersal by wood-feeding termites.</title>
        <authorList>
            <consortium name="DOE Joint Genome Institute"/>
            <person name="Koch R.A."/>
            <person name="Yoon G."/>
            <person name="Arayal U."/>
            <person name="Lail K."/>
            <person name="Amirebrahimi M."/>
            <person name="Labutti K."/>
            <person name="Lipzen A."/>
            <person name="Riley R."/>
            <person name="Barry K."/>
            <person name="Henrissat B."/>
            <person name="Grigoriev I.V."/>
            <person name="Herr J.R."/>
            <person name="Aime M.C."/>
        </authorList>
    </citation>
    <scope>NUCLEOTIDE SEQUENCE</scope>
    <source>
        <strain evidence="8">MCA 3950</strain>
    </source>
</reference>
<dbReference type="GeneID" id="66101807"/>
<evidence type="ECO:0000259" key="7">
    <source>
        <dbReference type="Pfam" id="PF20684"/>
    </source>
</evidence>
<feature type="transmembrane region" description="Helical" evidence="6">
    <location>
        <begin position="111"/>
        <end position="133"/>
    </location>
</feature>
<comment type="similarity">
    <text evidence="5">Belongs to the SAT4 family.</text>
</comment>
<feature type="transmembrane region" description="Helical" evidence="6">
    <location>
        <begin position="12"/>
        <end position="31"/>
    </location>
</feature>
<name>A0A9P8APJ2_9AGAR</name>
<comment type="caution">
    <text evidence="8">The sequence shown here is derived from an EMBL/GenBank/DDBJ whole genome shotgun (WGS) entry which is preliminary data.</text>
</comment>
<evidence type="ECO:0000313" key="9">
    <source>
        <dbReference type="Proteomes" id="UP000812287"/>
    </source>
</evidence>
<feature type="transmembrane region" description="Helical" evidence="6">
    <location>
        <begin position="224"/>
        <end position="244"/>
    </location>
</feature>
<feature type="transmembrane region" description="Helical" evidence="6">
    <location>
        <begin position="75"/>
        <end position="99"/>
    </location>
</feature>
<evidence type="ECO:0000313" key="8">
    <source>
        <dbReference type="EMBL" id="KAG7441922.1"/>
    </source>
</evidence>
<evidence type="ECO:0000256" key="2">
    <source>
        <dbReference type="ARBA" id="ARBA00022692"/>
    </source>
</evidence>
<dbReference type="Pfam" id="PF20684">
    <property type="entry name" value="Fung_rhodopsin"/>
    <property type="match status" value="1"/>
</dbReference>
<evidence type="ECO:0000256" key="5">
    <source>
        <dbReference type="ARBA" id="ARBA00038359"/>
    </source>
</evidence>
<feature type="transmembrane region" description="Helical" evidence="6">
    <location>
        <begin position="43"/>
        <end position="63"/>
    </location>
</feature>
<comment type="subcellular location">
    <subcellularLocation>
        <location evidence="1">Membrane</location>
        <topology evidence="1">Multi-pass membrane protein</topology>
    </subcellularLocation>
</comment>
<dbReference type="RefSeq" id="XP_043035422.1">
    <property type="nucleotide sequence ID" value="XM_043179513.1"/>
</dbReference>
<dbReference type="InterPro" id="IPR052337">
    <property type="entry name" value="SAT4-like"/>
</dbReference>
<feature type="transmembrane region" description="Helical" evidence="6">
    <location>
        <begin position="190"/>
        <end position="212"/>
    </location>
</feature>
<dbReference type="EMBL" id="MU250555">
    <property type="protein sequence ID" value="KAG7441922.1"/>
    <property type="molecule type" value="Genomic_DNA"/>
</dbReference>
<protein>
    <recommendedName>
        <fullName evidence="7">Rhodopsin domain-containing protein</fullName>
    </recommendedName>
</protein>
<dbReference type="AlphaFoldDB" id="A0A9P8APJ2"/>
<proteinExistence type="inferred from homology"/>
<evidence type="ECO:0000256" key="1">
    <source>
        <dbReference type="ARBA" id="ARBA00004141"/>
    </source>
</evidence>
<evidence type="ECO:0000256" key="3">
    <source>
        <dbReference type="ARBA" id="ARBA00022989"/>
    </source>
</evidence>
<keyword evidence="4 6" id="KW-0472">Membrane</keyword>
<gene>
    <name evidence="8" type="ORF">BT62DRAFT_1079673</name>
</gene>
<evidence type="ECO:0000256" key="4">
    <source>
        <dbReference type="ARBA" id="ARBA00023136"/>
    </source>
</evidence>
<accession>A0A9P8APJ2</accession>
<evidence type="ECO:0000256" key="6">
    <source>
        <dbReference type="SAM" id="Phobius"/>
    </source>
</evidence>
<keyword evidence="3 6" id="KW-1133">Transmembrane helix</keyword>